<dbReference type="Gene3D" id="3.40.630.40">
    <property type="entry name" value="Zn-dependent exopeptidases"/>
    <property type="match status" value="1"/>
</dbReference>
<organism evidence="1 2">
    <name type="scientific">Pseudooceanicola marinus</name>
    <dbReference type="NCBI Taxonomy" id="396013"/>
    <lineage>
        <taxon>Bacteria</taxon>
        <taxon>Pseudomonadati</taxon>
        <taxon>Pseudomonadota</taxon>
        <taxon>Alphaproteobacteria</taxon>
        <taxon>Rhodobacterales</taxon>
        <taxon>Paracoccaceae</taxon>
        <taxon>Pseudooceanicola</taxon>
    </lineage>
</organism>
<accession>A0A1X6ZJX7</accession>
<dbReference type="PIRSF" id="PIRSF029730">
    <property type="entry name" value="UCP029730"/>
    <property type="match status" value="1"/>
</dbReference>
<name>A0A1X6ZJX7_9RHOB</name>
<dbReference type="Proteomes" id="UP000193963">
    <property type="component" value="Unassembled WGS sequence"/>
</dbReference>
<keyword evidence="1" id="KW-0378">Hydrolase</keyword>
<proteinExistence type="predicted"/>
<dbReference type="SUPFAM" id="SSF53187">
    <property type="entry name" value="Zn-dependent exopeptidases"/>
    <property type="match status" value="1"/>
</dbReference>
<dbReference type="InterPro" id="IPR011227">
    <property type="entry name" value="UCP029730"/>
</dbReference>
<dbReference type="AlphaFoldDB" id="A0A1X6ZJX7"/>
<evidence type="ECO:0000313" key="1">
    <source>
        <dbReference type="EMBL" id="SLN53735.1"/>
    </source>
</evidence>
<dbReference type="InterPro" id="IPR007709">
    <property type="entry name" value="N-FG_amidohydro"/>
</dbReference>
<reference evidence="1 2" key="1">
    <citation type="submission" date="2017-03" db="EMBL/GenBank/DDBJ databases">
        <authorList>
            <person name="Afonso C.L."/>
            <person name="Miller P.J."/>
            <person name="Scott M.A."/>
            <person name="Spackman E."/>
            <person name="Goraichik I."/>
            <person name="Dimitrov K.M."/>
            <person name="Suarez D.L."/>
            <person name="Swayne D.E."/>
        </authorList>
    </citation>
    <scope>NUCLEOTIDE SEQUENCE [LARGE SCALE GENOMIC DNA]</scope>
    <source>
        <strain evidence="1 2">CECT 7751</strain>
    </source>
</reference>
<evidence type="ECO:0000313" key="2">
    <source>
        <dbReference type="Proteomes" id="UP000193963"/>
    </source>
</evidence>
<dbReference type="GO" id="GO:0016787">
    <property type="term" value="F:hydrolase activity"/>
    <property type="evidence" value="ECO:0007669"/>
    <property type="project" value="UniProtKB-KW"/>
</dbReference>
<gene>
    <name evidence="1" type="ORF">PSM7751_02595</name>
</gene>
<sequence length="246" mass="26778">MTYAPYRILGPDRPSRWLVTCDHAANTVPNFVANGTLGLPESEMARHIAYDPGAAGVTRFLAKALEAPAVLSNFSRLVIDPNRGEDDPTLLMKLYDGTIIPGNRHAGPAELQARLEGCYRPYHDAVAGLVAARADRVYLSIHSFTPQLKGRPPRPWQVGVLYAADERLSDPLLDRLRAEPDLCVGANEPYGGHLPGDAVDRHAIANGLPNVLIELRNDLIATEADQSAWARRLAPILQEVLAETGL</sequence>
<protein>
    <submittedName>
        <fullName evidence="1">N-formylglutamate amidohydrolase</fullName>
    </submittedName>
</protein>
<dbReference type="EMBL" id="FWFN01000005">
    <property type="protein sequence ID" value="SLN53735.1"/>
    <property type="molecule type" value="Genomic_DNA"/>
</dbReference>
<dbReference type="OrthoDB" id="9815326at2"/>
<dbReference type="RefSeq" id="WP_085888643.1">
    <property type="nucleotide sequence ID" value="NZ_FWFN01000005.1"/>
</dbReference>
<keyword evidence="2" id="KW-1185">Reference proteome</keyword>
<dbReference type="Pfam" id="PF05013">
    <property type="entry name" value="FGase"/>
    <property type="match status" value="1"/>
</dbReference>